<name>A0A3A8PN10_9BACT</name>
<evidence type="ECO:0000313" key="3">
    <source>
        <dbReference type="Proteomes" id="UP000272888"/>
    </source>
</evidence>
<dbReference type="InterPro" id="IPR008538">
    <property type="entry name" value="Uma2"/>
</dbReference>
<dbReference type="PANTHER" id="PTHR34107:SF4">
    <property type="entry name" value="SLL1222 PROTEIN"/>
    <property type="match status" value="1"/>
</dbReference>
<feature type="domain" description="Putative restriction endonuclease" evidence="1">
    <location>
        <begin position="14"/>
        <end position="176"/>
    </location>
</feature>
<gene>
    <name evidence="2" type="ORF">D7V93_21150</name>
</gene>
<dbReference type="GO" id="GO:0004519">
    <property type="term" value="F:endonuclease activity"/>
    <property type="evidence" value="ECO:0007669"/>
    <property type="project" value="UniProtKB-KW"/>
</dbReference>
<keyword evidence="2" id="KW-0255">Endonuclease</keyword>
<proteinExistence type="predicted"/>
<organism evidence="2 3">
    <name type="scientific">Corallococcus llansteffanensis</name>
    <dbReference type="NCBI Taxonomy" id="2316731"/>
    <lineage>
        <taxon>Bacteria</taxon>
        <taxon>Pseudomonadati</taxon>
        <taxon>Myxococcota</taxon>
        <taxon>Myxococcia</taxon>
        <taxon>Myxococcales</taxon>
        <taxon>Cystobacterineae</taxon>
        <taxon>Myxococcaceae</taxon>
        <taxon>Corallococcus</taxon>
    </lineage>
</organism>
<comment type="caution">
    <text evidence="2">The sequence shown here is derived from an EMBL/GenBank/DDBJ whole genome shotgun (WGS) entry which is preliminary data.</text>
</comment>
<protein>
    <submittedName>
        <fullName evidence="2">Uma2 family endonuclease</fullName>
    </submittedName>
</protein>
<keyword evidence="2" id="KW-0378">Hydrolase</keyword>
<dbReference type="PANTHER" id="PTHR34107">
    <property type="entry name" value="SLL0198 PROTEIN-RELATED"/>
    <property type="match status" value="1"/>
</dbReference>
<dbReference type="RefSeq" id="WP_120645137.1">
    <property type="nucleotide sequence ID" value="NZ_RAWB01000225.1"/>
</dbReference>
<keyword evidence="3" id="KW-1185">Reference proteome</keyword>
<accession>A0A3A8PN10</accession>
<dbReference type="Proteomes" id="UP000272888">
    <property type="component" value="Unassembled WGS sequence"/>
</dbReference>
<dbReference type="CDD" id="cd06260">
    <property type="entry name" value="DUF820-like"/>
    <property type="match status" value="1"/>
</dbReference>
<keyword evidence="2" id="KW-0540">Nuclease</keyword>
<dbReference type="EMBL" id="RAWB01000225">
    <property type="protein sequence ID" value="RKH56061.1"/>
    <property type="molecule type" value="Genomic_DNA"/>
</dbReference>
<dbReference type="SUPFAM" id="SSF52980">
    <property type="entry name" value="Restriction endonuclease-like"/>
    <property type="match status" value="1"/>
</dbReference>
<dbReference type="InterPro" id="IPR012296">
    <property type="entry name" value="Nuclease_put_TT1808"/>
</dbReference>
<dbReference type="Gene3D" id="3.90.1570.10">
    <property type="entry name" value="tt1808, chain A"/>
    <property type="match status" value="1"/>
</dbReference>
<dbReference type="Pfam" id="PF05685">
    <property type="entry name" value="Uma2"/>
    <property type="match status" value="1"/>
</dbReference>
<dbReference type="InterPro" id="IPR011335">
    <property type="entry name" value="Restrct_endonuc-II-like"/>
</dbReference>
<dbReference type="AlphaFoldDB" id="A0A3A8PN10"/>
<evidence type="ECO:0000313" key="2">
    <source>
        <dbReference type="EMBL" id="RKH56061.1"/>
    </source>
</evidence>
<sequence>MAKKPATYADLEALPAHVVGEIVAGELYASPRPAVPHAIAASRLMSELGWPFDKGRGGPGGWLILMEPELHLGEDVLVPDLAGWRHERVPTSLDVPAFTLAPDWLCEVLSPSTRTLDRKAKLPVYAREGVRHVWFIDPVPRVLEVFRLDAGGYSFVATHTGIEPVRVEPFEAVALDLAFLWSVRS</sequence>
<reference evidence="3" key="1">
    <citation type="submission" date="2018-09" db="EMBL/GenBank/DDBJ databases">
        <authorList>
            <person name="Livingstone P.G."/>
            <person name="Whitworth D.E."/>
        </authorList>
    </citation>
    <scope>NUCLEOTIDE SEQUENCE [LARGE SCALE GENOMIC DNA]</scope>
    <source>
        <strain evidence="3">CA051B</strain>
    </source>
</reference>
<evidence type="ECO:0000259" key="1">
    <source>
        <dbReference type="Pfam" id="PF05685"/>
    </source>
</evidence>